<keyword evidence="3" id="KW-1185">Reference proteome</keyword>
<feature type="compositionally biased region" description="Basic and acidic residues" evidence="1">
    <location>
        <begin position="16"/>
        <end position="25"/>
    </location>
</feature>
<feature type="region of interest" description="Disordered" evidence="1">
    <location>
        <begin position="1"/>
        <end position="56"/>
    </location>
</feature>
<dbReference type="VEuPathDB" id="FungiDB:RhiirA1_399985"/>
<accession>A0A2I1HJU9</accession>
<dbReference type="EMBL" id="LLXI01003394">
    <property type="protein sequence ID" value="PKY59161.1"/>
    <property type="molecule type" value="Genomic_DNA"/>
</dbReference>
<evidence type="ECO:0000313" key="2">
    <source>
        <dbReference type="EMBL" id="PKY59161.1"/>
    </source>
</evidence>
<comment type="caution">
    <text evidence="2">The sequence shown here is derived from an EMBL/GenBank/DDBJ whole genome shotgun (WGS) entry which is preliminary data.</text>
</comment>
<gene>
    <name evidence="2" type="ORF">RhiirA4_481678</name>
</gene>
<evidence type="ECO:0000313" key="3">
    <source>
        <dbReference type="Proteomes" id="UP000234323"/>
    </source>
</evidence>
<sequence length="292" mass="34185">MTPPDRIYRELGNFASRKESLLHPSKEHHRRSTTPEGSPPRPTKARLKTSKTPNKEEVVDMIKQWRLNEEDLIDQTNDMTKKRQQSPENRKLKKDNIAPEEVVKIVNKYRDSKKIEYEKYENSTTNKRVLDNKLEELRSIFKRLDSSNMEWENINAQAIDEIEETATEEEMRNLMSGSPSKKNHMKIGQKVISLAEQSDLIRLYTTLNDGFEKRLKDENRYKDKKDIGDKRPIFDSPKKSEISGSSKSESEVEEEEIKPYVIESVKEEGSKKATKISTDDKKKKKKEKNNRK</sequence>
<protein>
    <submittedName>
        <fullName evidence="2">Uncharacterized protein</fullName>
    </submittedName>
</protein>
<feature type="compositionally biased region" description="Basic and acidic residues" evidence="1">
    <location>
        <begin position="216"/>
        <end position="241"/>
    </location>
</feature>
<dbReference type="Proteomes" id="UP000234323">
    <property type="component" value="Unassembled WGS sequence"/>
</dbReference>
<evidence type="ECO:0000256" key="1">
    <source>
        <dbReference type="SAM" id="MobiDB-lite"/>
    </source>
</evidence>
<dbReference type="AlphaFoldDB" id="A0A2I1HJU9"/>
<feature type="compositionally biased region" description="Basic residues" evidence="1">
    <location>
        <begin position="282"/>
        <end position="292"/>
    </location>
</feature>
<name>A0A2I1HJU9_9GLOM</name>
<reference evidence="2 3" key="1">
    <citation type="submission" date="2015-10" db="EMBL/GenBank/DDBJ databases">
        <title>Genome analyses suggest a sexual origin of heterokaryosis in a supposedly ancient asexual fungus.</title>
        <authorList>
            <person name="Ropars J."/>
            <person name="Sedzielewska K."/>
            <person name="Noel J."/>
            <person name="Charron P."/>
            <person name="Farinelli L."/>
            <person name="Marton T."/>
            <person name="Kruger M."/>
            <person name="Pelin A."/>
            <person name="Brachmann A."/>
            <person name="Corradi N."/>
        </authorList>
    </citation>
    <scope>NUCLEOTIDE SEQUENCE [LARGE SCALE GENOMIC DNA]</scope>
    <source>
        <strain evidence="2 3">A4</strain>
    </source>
</reference>
<organism evidence="2 3">
    <name type="scientific">Rhizophagus irregularis</name>
    <dbReference type="NCBI Taxonomy" id="588596"/>
    <lineage>
        <taxon>Eukaryota</taxon>
        <taxon>Fungi</taxon>
        <taxon>Fungi incertae sedis</taxon>
        <taxon>Mucoromycota</taxon>
        <taxon>Glomeromycotina</taxon>
        <taxon>Glomeromycetes</taxon>
        <taxon>Glomerales</taxon>
        <taxon>Glomeraceae</taxon>
        <taxon>Rhizophagus</taxon>
    </lineage>
</organism>
<dbReference type="VEuPathDB" id="FungiDB:FUN_001323"/>
<feature type="region of interest" description="Disordered" evidence="1">
    <location>
        <begin position="70"/>
        <end position="96"/>
    </location>
</feature>
<feature type="region of interest" description="Disordered" evidence="1">
    <location>
        <begin position="216"/>
        <end position="292"/>
    </location>
</feature>
<proteinExistence type="predicted"/>
<feature type="compositionally biased region" description="Basic and acidic residues" evidence="1">
    <location>
        <begin position="264"/>
        <end position="281"/>
    </location>
</feature>